<accession>A0A9D1NJU2</accession>
<reference evidence="6" key="2">
    <citation type="journal article" date="2021" name="PeerJ">
        <title>Extensive microbial diversity within the chicken gut microbiome revealed by metagenomics and culture.</title>
        <authorList>
            <person name="Gilroy R."/>
            <person name="Ravi A."/>
            <person name="Getino M."/>
            <person name="Pursley I."/>
            <person name="Horton D.L."/>
            <person name="Alikhan N.F."/>
            <person name="Baker D."/>
            <person name="Gharbi K."/>
            <person name="Hall N."/>
            <person name="Watson M."/>
            <person name="Adriaenssens E.M."/>
            <person name="Foster-Nyarko E."/>
            <person name="Jarju S."/>
            <person name="Secka A."/>
            <person name="Antonio M."/>
            <person name="Oren A."/>
            <person name="Chaudhuri R.R."/>
            <person name="La Ragione R."/>
            <person name="Hildebrand F."/>
            <person name="Pallen M.J."/>
        </authorList>
    </citation>
    <scope>NUCLEOTIDE SEQUENCE</scope>
    <source>
        <strain evidence="6">10669</strain>
    </source>
</reference>
<dbReference type="InterPro" id="IPR005234">
    <property type="entry name" value="ScpB_csome_segregation"/>
</dbReference>
<gene>
    <name evidence="6" type="primary">scpB</name>
    <name evidence="6" type="ORF">IAC75_01285</name>
</gene>
<comment type="caution">
    <text evidence="6">The sequence shown here is derived from an EMBL/GenBank/DDBJ whole genome shotgun (WGS) entry which is preliminary data.</text>
</comment>
<dbReference type="AlphaFoldDB" id="A0A9D1NJU2"/>
<keyword evidence="2" id="KW-0132">Cell division</keyword>
<name>A0A9D1NJU2_9BACT</name>
<evidence type="ECO:0000256" key="2">
    <source>
        <dbReference type="ARBA" id="ARBA00022618"/>
    </source>
</evidence>
<dbReference type="Proteomes" id="UP000886812">
    <property type="component" value="Unassembled WGS sequence"/>
</dbReference>
<organism evidence="6 7">
    <name type="scientific">Candidatus Spyradosoma merdigallinarum</name>
    <dbReference type="NCBI Taxonomy" id="2840950"/>
    <lineage>
        <taxon>Bacteria</taxon>
        <taxon>Pseudomonadati</taxon>
        <taxon>Verrucomicrobiota</taxon>
        <taxon>Opitutia</taxon>
        <taxon>Opitutia incertae sedis</taxon>
        <taxon>Candidatus Spyradosoma</taxon>
    </lineage>
</organism>
<dbReference type="PANTHER" id="PTHR34298:SF2">
    <property type="entry name" value="SEGREGATION AND CONDENSATION PROTEIN B"/>
    <property type="match status" value="1"/>
</dbReference>
<dbReference type="GO" id="GO:0051304">
    <property type="term" value="P:chromosome separation"/>
    <property type="evidence" value="ECO:0007669"/>
    <property type="project" value="InterPro"/>
</dbReference>
<reference evidence="6" key="1">
    <citation type="submission" date="2020-10" db="EMBL/GenBank/DDBJ databases">
        <authorList>
            <person name="Gilroy R."/>
        </authorList>
    </citation>
    <scope>NUCLEOTIDE SEQUENCE</scope>
    <source>
        <strain evidence="6">10669</strain>
    </source>
</reference>
<evidence type="ECO:0000313" key="7">
    <source>
        <dbReference type="Proteomes" id="UP000886812"/>
    </source>
</evidence>
<dbReference type="EMBL" id="DVOG01000035">
    <property type="protein sequence ID" value="HIV03768.1"/>
    <property type="molecule type" value="Genomic_DNA"/>
</dbReference>
<feature type="non-terminal residue" evidence="6">
    <location>
        <position position="234"/>
    </location>
</feature>
<dbReference type="SUPFAM" id="SSF46785">
    <property type="entry name" value="Winged helix' DNA-binding domain"/>
    <property type="match status" value="1"/>
</dbReference>
<sequence>MLASTSDPLSVKDIQAVVTRWHEQREKDADAETDAPLLGGNGAEERAPAQALIRDIISQVPTLLTATQIREAISDLNREMEETGDVTRILQGPEGFRMTIAPEFAEWIRLLRNDPRPQKLSQAALETLAIVAYRQPVTRGEIEAVRGVSSDSAIARLSDLELIAVSGRADLPGRPSQFSTTPKFLDFVGLRTLSELPESDVLSPAQIAAWIERAKNPSKATAADVGLPSDAPAE</sequence>
<keyword evidence="4" id="KW-0131">Cell cycle</keyword>
<dbReference type="NCBIfam" id="TIGR00281">
    <property type="entry name" value="SMC-Scp complex subunit ScpB"/>
    <property type="match status" value="1"/>
</dbReference>
<dbReference type="Pfam" id="PF04079">
    <property type="entry name" value="SMC_ScpB"/>
    <property type="match status" value="1"/>
</dbReference>
<dbReference type="GO" id="GO:0051301">
    <property type="term" value="P:cell division"/>
    <property type="evidence" value="ECO:0007669"/>
    <property type="project" value="UniProtKB-KW"/>
</dbReference>
<feature type="region of interest" description="Disordered" evidence="5">
    <location>
        <begin position="23"/>
        <end position="42"/>
    </location>
</feature>
<protein>
    <submittedName>
        <fullName evidence="6">SMC-Scp complex subunit ScpB</fullName>
    </submittedName>
</protein>
<proteinExistence type="predicted"/>
<dbReference type="InterPro" id="IPR036390">
    <property type="entry name" value="WH_DNA-bd_sf"/>
</dbReference>
<evidence type="ECO:0000256" key="1">
    <source>
        <dbReference type="ARBA" id="ARBA00022490"/>
    </source>
</evidence>
<keyword evidence="3" id="KW-0159">Chromosome partition</keyword>
<evidence type="ECO:0000256" key="3">
    <source>
        <dbReference type="ARBA" id="ARBA00022829"/>
    </source>
</evidence>
<dbReference type="InterPro" id="IPR036388">
    <property type="entry name" value="WH-like_DNA-bd_sf"/>
</dbReference>
<evidence type="ECO:0000256" key="5">
    <source>
        <dbReference type="SAM" id="MobiDB-lite"/>
    </source>
</evidence>
<dbReference type="Gene3D" id="1.10.10.10">
    <property type="entry name" value="Winged helix-like DNA-binding domain superfamily/Winged helix DNA-binding domain"/>
    <property type="match status" value="2"/>
</dbReference>
<evidence type="ECO:0000256" key="4">
    <source>
        <dbReference type="ARBA" id="ARBA00023306"/>
    </source>
</evidence>
<dbReference type="PANTHER" id="PTHR34298">
    <property type="entry name" value="SEGREGATION AND CONDENSATION PROTEIN B"/>
    <property type="match status" value="1"/>
</dbReference>
<keyword evidence="1" id="KW-0963">Cytoplasm</keyword>
<evidence type="ECO:0000313" key="6">
    <source>
        <dbReference type="EMBL" id="HIV03768.1"/>
    </source>
</evidence>